<dbReference type="PRINTS" id="PR01490">
    <property type="entry name" value="RTXTOXIND"/>
</dbReference>
<reference evidence="14" key="1">
    <citation type="journal article" date="2019" name="Int. J. Syst. Evol. Microbiol.">
        <title>The Global Catalogue of Microorganisms (GCM) 10K type strain sequencing project: providing services to taxonomists for standard genome sequencing and annotation.</title>
        <authorList>
            <consortium name="The Broad Institute Genomics Platform"/>
            <consortium name="The Broad Institute Genome Sequencing Center for Infectious Disease"/>
            <person name="Wu L."/>
            <person name="Ma J."/>
        </authorList>
    </citation>
    <scope>NUCLEOTIDE SEQUENCE [LARGE SCALE GENOMIC DNA]</scope>
    <source>
        <strain evidence="14">KACC 12507</strain>
    </source>
</reference>
<dbReference type="InterPro" id="IPR058781">
    <property type="entry name" value="HH_AprE-like"/>
</dbReference>
<keyword evidence="8 9" id="KW-0472">Membrane</keyword>
<evidence type="ECO:0000259" key="11">
    <source>
        <dbReference type="Pfam" id="PF25994"/>
    </source>
</evidence>
<evidence type="ECO:0000313" key="14">
    <source>
        <dbReference type="Proteomes" id="UP001595897"/>
    </source>
</evidence>
<keyword evidence="10" id="KW-0175">Coiled coil</keyword>
<proteinExistence type="inferred from homology"/>
<dbReference type="InterPro" id="IPR058982">
    <property type="entry name" value="Beta-barrel_AprE"/>
</dbReference>
<evidence type="ECO:0000256" key="9">
    <source>
        <dbReference type="RuleBase" id="RU365093"/>
    </source>
</evidence>
<feature type="transmembrane region" description="Helical" evidence="9">
    <location>
        <begin position="20"/>
        <end position="39"/>
    </location>
</feature>
<dbReference type="PROSITE" id="PS00543">
    <property type="entry name" value="HLYD_FAMILY"/>
    <property type="match status" value="1"/>
</dbReference>
<evidence type="ECO:0000256" key="7">
    <source>
        <dbReference type="ARBA" id="ARBA00022989"/>
    </source>
</evidence>
<keyword evidence="3 9" id="KW-0813">Transport</keyword>
<comment type="similarity">
    <text evidence="2 9">Belongs to the membrane fusion protein (MFP) (TC 8.A.1) family.</text>
</comment>
<dbReference type="Gene3D" id="2.40.30.170">
    <property type="match status" value="1"/>
</dbReference>
<dbReference type="InterPro" id="IPR006144">
    <property type="entry name" value="Secretion_HlyD_CS"/>
</dbReference>
<protein>
    <recommendedName>
        <fullName evidence="9">Membrane fusion protein (MFP) family protein</fullName>
    </recommendedName>
</protein>
<accession>A0ABV9LST2</accession>
<dbReference type="Proteomes" id="UP001595897">
    <property type="component" value="Unassembled WGS sequence"/>
</dbReference>
<dbReference type="PANTHER" id="PTHR30386:SF26">
    <property type="entry name" value="TRANSPORT PROTEIN COMB"/>
    <property type="match status" value="1"/>
</dbReference>
<feature type="domain" description="AprE-like beta-barrel" evidence="12">
    <location>
        <begin position="320"/>
        <end position="410"/>
    </location>
</feature>
<evidence type="ECO:0000256" key="2">
    <source>
        <dbReference type="ARBA" id="ARBA00009477"/>
    </source>
</evidence>
<dbReference type="PANTHER" id="PTHR30386">
    <property type="entry name" value="MEMBRANE FUSION SUBUNIT OF EMRAB-TOLC MULTIDRUG EFFLUX PUMP"/>
    <property type="match status" value="1"/>
</dbReference>
<comment type="subcellular location">
    <subcellularLocation>
        <location evidence="1 9">Cell inner membrane</location>
        <topology evidence="1 9">Single-pass membrane protein</topology>
    </subcellularLocation>
</comment>
<evidence type="ECO:0000313" key="13">
    <source>
        <dbReference type="EMBL" id="MFC4699552.1"/>
    </source>
</evidence>
<feature type="domain" description="AprE-like long alpha-helical hairpin" evidence="11">
    <location>
        <begin position="96"/>
        <end position="276"/>
    </location>
</feature>
<evidence type="ECO:0000256" key="5">
    <source>
        <dbReference type="ARBA" id="ARBA00022519"/>
    </source>
</evidence>
<dbReference type="Gene3D" id="2.40.50.100">
    <property type="match status" value="1"/>
</dbReference>
<gene>
    <name evidence="13" type="ORF">ACFO4O_05200</name>
</gene>
<evidence type="ECO:0000256" key="4">
    <source>
        <dbReference type="ARBA" id="ARBA00022475"/>
    </source>
</evidence>
<name>A0ABV9LST2_9ALTE</name>
<organism evidence="13 14">
    <name type="scientific">Glaciecola siphonariae</name>
    <dbReference type="NCBI Taxonomy" id="521012"/>
    <lineage>
        <taxon>Bacteria</taxon>
        <taxon>Pseudomonadati</taxon>
        <taxon>Pseudomonadota</taxon>
        <taxon>Gammaproteobacteria</taxon>
        <taxon>Alteromonadales</taxon>
        <taxon>Alteromonadaceae</taxon>
        <taxon>Glaciecola</taxon>
    </lineage>
</organism>
<dbReference type="InterPro" id="IPR010129">
    <property type="entry name" value="T1SS_HlyD"/>
</dbReference>
<keyword evidence="7 9" id="KW-1133">Transmembrane helix</keyword>
<dbReference type="RefSeq" id="WP_382406294.1">
    <property type="nucleotide sequence ID" value="NZ_JBHSGU010000002.1"/>
</dbReference>
<feature type="coiled-coil region" evidence="10">
    <location>
        <begin position="215"/>
        <end position="278"/>
    </location>
</feature>
<dbReference type="Pfam" id="PF26002">
    <property type="entry name" value="Beta-barrel_AprE"/>
    <property type="match status" value="1"/>
</dbReference>
<dbReference type="Pfam" id="PF25994">
    <property type="entry name" value="HH_AprE"/>
    <property type="match status" value="1"/>
</dbReference>
<keyword evidence="6 9" id="KW-0812">Transmembrane</keyword>
<evidence type="ECO:0000256" key="1">
    <source>
        <dbReference type="ARBA" id="ARBA00004377"/>
    </source>
</evidence>
<evidence type="ECO:0000256" key="6">
    <source>
        <dbReference type="ARBA" id="ARBA00022692"/>
    </source>
</evidence>
<evidence type="ECO:0000256" key="3">
    <source>
        <dbReference type="ARBA" id="ARBA00022448"/>
    </source>
</evidence>
<dbReference type="InterPro" id="IPR050739">
    <property type="entry name" value="MFP"/>
</dbReference>
<dbReference type="EMBL" id="JBHSGU010000002">
    <property type="protein sequence ID" value="MFC4699552.1"/>
    <property type="molecule type" value="Genomic_DNA"/>
</dbReference>
<evidence type="ECO:0000259" key="12">
    <source>
        <dbReference type="Pfam" id="PF26002"/>
    </source>
</evidence>
<dbReference type="NCBIfam" id="TIGR01843">
    <property type="entry name" value="type_I_hlyD"/>
    <property type="match status" value="1"/>
</dbReference>
<keyword evidence="4 9" id="KW-1003">Cell membrane</keyword>
<keyword evidence="14" id="KW-1185">Reference proteome</keyword>
<comment type="caution">
    <text evidence="13">The sequence shown here is derived from an EMBL/GenBank/DDBJ whole genome shotgun (WGS) entry which is preliminary data.</text>
</comment>
<evidence type="ECO:0000256" key="8">
    <source>
        <dbReference type="ARBA" id="ARBA00023136"/>
    </source>
</evidence>
<evidence type="ECO:0000256" key="10">
    <source>
        <dbReference type="SAM" id="Coils"/>
    </source>
</evidence>
<sequence>MDNSFINRAFPDTSRDRTLMLTLISLAVFIALLGVWSSFATVPEVAKTRGEVLPQGGDVQLVQSLSGGKILRVLVAEGDLVSAGDPIAELDQSVSEADIRQLDVEHADLTMRIERLRALEQERNPDFGAEGSQFPGMAREQQDLYASQLAFMRSQLSVIEDQKVSKQASLATTLNQITFIQNQLDAVQKEVDLFTEAASKGLTSQREFLEKQEALASLQKDSEQLTGQAKVLQNELATIDEQQRSKKLELKTQYRTERSELALKLRELEEELIQAHASLGQNALIAPSDGIIKALPNAQVGSVLQPGGVVAELVPSDQPLNVEVRVSPKDIGFISVGQSVLIKVDAYDYSRFGAIEGAVVRVSPATFNDDRTGQPYFKAIIKPNTEFVGNKDKGRRIRVGMTTEADITTGQKTIFQYLLKPVYTTVDTALSER</sequence>
<keyword evidence="5 9" id="KW-0997">Cell inner membrane</keyword>